<evidence type="ECO:0000313" key="3">
    <source>
        <dbReference type="Proteomes" id="UP000183971"/>
    </source>
</evidence>
<dbReference type="AlphaFoldDB" id="A0A1L7V011"/>
<gene>
    <name evidence="2" type="ORF">FPRO_01611</name>
</gene>
<dbReference type="VEuPathDB" id="FungiDB:FPRO_01611"/>
<feature type="compositionally biased region" description="Basic and acidic residues" evidence="1">
    <location>
        <begin position="110"/>
        <end position="121"/>
    </location>
</feature>
<feature type="compositionally biased region" description="Basic and acidic residues" evidence="1">
    <location>
        <begin position="72"/>
        <end position="82"/>
    </location>
</feature>
<protein>
    <submittedName>
        <fullName evidence="2">Uncharacterized protein</fullName>
    </submittedName>
</protein>
<accession>A0A1L7V011</accession>
<proteinExistence type="predicted"/>
<reference evidence="3" key="1">
    <citation type="journal article" date="2016" name="Genome Biol. Evol.">
        <title>Comparative 'omics' of the Fusarium fujikuroi species complex highlights differences in genetic potential and metabolite synthesis.</title>
        <authorList>
            <person name="Niehaus E.-M."/>
            <person name="Muensterkoetter M."/>
            <person name="Proctor R.H."/>
            <person name="Brown D.W."/>
            <person name="Sharon A."/>
            <person name="Idan Y."/>
            <person name="Oren-Young L."/>
            <person name="Sieber C.M."/>
            <person name="Novak O."/>
            <person name="Pencik A."/>
            <person name="Tarkowska D."/>
            <person name="Hromadova K."/>
            <person name="Freeman S."/>
            <person name="Maymon M."/>
            <person name="Elazar M."/>
            <person name="Youssef S.A."/>
            <person name="El-Shabrawy E.S.M."/>
            <person name="Shalaby A.B.A."/>
            <person name="Houterman P."/>
            <person name="Brock N.L."/>
            <person name="Burkhardt I."/>
            <person name="Tsavkelova E.A."/>
            <person name="Dickschat J.S."/>
            <person name="Galuszka P."/>
            <person name="Gueldener U."/>
            <person name="Tudzynski B."/>
        </authorList>
    </citation>
    <scope>NUCLEOTIDE SEQUENCE [LARGE SCALE GENOMIC DNA]</scope>
    <source>
        <strain evidence="3">ET1</strain>
    </source>
</reference>
<dbReference type="GeneID" id="42046498"/>
<comment type="caution">
    <text evidence="2">The sequence shown here is derived from an EMBL/GenBank/DDBJ whole genome shotgun (WGS) entry which is preliminary data.</text>
</comment>
<dbReference type="EMBL" id="FJOF01000001">
    <property type="protein sequence ID" value="CZR33717.1"/>
    <property type="molecule type" value="Genomic_DNA"/>
</dbReference>
<dbReference type="RefSeq" id="XP_031074862.1">
    <property type="nucleotide sequence ID" value="XM_031229550.1"/>
</dbReference>
<feature type="region of interest" description="Disordered" evidence="1">
    <location>
        <begin position="69"/>
        <end position="88"/>
    </location>
</feature>
<evidence type="ECO:0000313" key="2">
    <source>
        <dbReference type="EMBL" id="CZR33717.1"/>
    </source>
</evidence>
<evidence type="ECO:0000256" key="1">
    <source>
        <dbReference type="SAM" id="MobiDB-lite"/>
    </source>
</evidence>
<feature type="region of interest" description="Disordered" evidence="1">
    <location>
        <begin position="110"/>
        <end position="135"/>
    </location>
</feature>
<keyword evidence="3" id="KW-1185">Reference proteome</keyword>
<dbReference type="Proteomes" id="UP000183971">
    <property type="component" value="Unassembled WGS sequence"/>
</dbReference>
<feature type="compositionally biased region" description="Polar residues" evidence="1">
    <location>
        <begin position="123"/>
        <end position="135"/>
    </location>
</feature>
<organism evidence="2 3">
    <name type="scientific">Fusarium proliferatum (strain ET1)</name>
    <name type="common">Orchid endophyte fungus</name>
    <dbReference type="NCBI Taxonomy" id="1227346"/>
    <lineage>
        <taxon>Eukaryota</taxon>
        <taxon>Fungi</taxon>
        <taxon>Dikarya</taxon>
        <taxon>Ascomycota</taxon>
        <taxon>Pezizomycotina</taxon>
        <taxon>Sordariomycetes</taxon>
        <taxon>Hypocreomycetidae</taxon>
        <taxon>Hypocreales</taxon>
        <taxon>Nectriaceae</taxon>
        <taxon>Fusarium</taxon>
        <taxon>Fusarium fujikuroi species complex</taxon>
    </lineage>
</organism>
<sequence>MDWHISKSGCALCFMLQIDESLDTCIQYPSSCPSRLQLLTHSPPDPHQGNAMLNGGLVFVLASLDFTRSRQQQRDPHAKHEQGPMSPLPSVAIDAIEVCVNPALWTPEAKQRNDKAHDVRRGPSSTGQVLFNTLT</sequence>
<name>A0A1L7V011_FUSPR</name>